<evidence type="ECO:0000256" key="1">
    <source>
        <dbReference type="SAM" id="MobiDB-lite"/>
    </source>
</evidence>
<feature type="region of interest" description="Disordered" evidence="1">
    <location>
        <begin position="131"/>
        <end position="155"/>
    </location>
</feature>
<proteinExistence type="predicted"/>
<reference evidence="3" key="1">
    <citation type="submission" date="2021-01" db="EMBL/GenBank/DDBJ databases">
        <authorList>
            <person name="Corre E."/>
            <person name="Pelletier E."/>
            <person name="Niang G."/>
            <person name="Scheremetjew M."/>
            <person name="Finn R."/>
            <person name="Kale V."/>
            <person name="Holt S."/>
            <person name="Cochrane G."/>
            <person name="Meng A."/>
            <person name="Brown T."/>
            <person name="Cohen L."/>
        </authorList>
    </citation>
    <scope>NUCLEOTIDE SEQUENCE</scope>
    <source>
        <strain evidence="3">UTEX LB 985</strain>
    </source>
</reference>
<dbReference type="EMBL" id="HBGU01030365">
    <property type="protein sequence ID" value="CAD9452362.1"/>
    <property type="molecule type" value="Transcribed_RNA"/>
</dbReference>
<feature type="domain" description="EF-hand" evidence="2">
    <location>
        <begin position="76"/>
        <end position="111"/>
    </location>
</feature>
<feature type="compositionally biased region" description="Basic and acidic residues" evidence="1">
    <location>
        <begin position="145"/>
        <end position="155"/>
    </location>
</feature>
<organism evidence="3">
    <name type="scientific">Haptolina brevifila</name>
    <dbReference type="NCBI Taxonomy" id="156173"/>
    <lineage>
        <taxon>Eukaryota</taxon>
        <taxon>Haptista</taxon>
        <taxon>Haptophyta</taxon>
        <taxon>Prymnesiophyceae</taxon>
        <taxon>Prymnesiales</taxon>
        <taxon>Prymnesiaceae</taxon>
        <taxon>Haptolina</taxon>
    </lineage>
</organism>
<evidence type="ECO:0000313" key="3">
    <source>
        <dbReference type="EMBL" id="CAD9452362.1"/>
    </source>
</evidence>
<protein>
    <recommendedName>
        <fullName evidence="2">EF-hand domain-containing protein</fullName>
    </recommendedName>
</protein>
<dbReference type="AlphaFoldDB" id="A0A7S2DEZ5"/>
<gene>
    <name evidence="3" type="ORF">CBRE1094_LOCUS16598</name>
</gene>
<sequence length="155" mass="16900">MKALDQCTRLMGYGAEDIVKEAIEEVKQQMGGSLGNGGQIDYTDAAGDEKREGQLLVTTLLQNVGALWDESRSLRMMMSHWQAVCKEADTDHSGTISEDEAETIWGKVLSEFRQMILGKLQRLGVAAKHTSSISEVASKPAGSDASKEEPLTQKL</sequence>
<accession>A0A7S2DEZ5</accession>
<dbReference type="PROSITE" id="PS50222">
    <property type="entry name" value="EF_HAND_2"/>
    <property type="match status" value="1"/>
</dbReference>
<name>A0A7S2DEZ5_9EUKA</name>
<dbReference type="InterPro" id="IPR002048">
    <property type="entry name" value="EF_hand_dom"/>
</dbReference>
<dbReference type="GO" id="GO:0005509">
    <property type="term" value="F:calcium ion binding"/>
    <property type="evidence" value="ECO:0007669"/>
    <property type="project" value="InterPro"/>
</dbReference>
<evidence type="ECO:0000259" key="2">
    <source>
        <dbReference type="PROSITE" id="PS50222"/>
    </source>
</evidence>